<feature type="compositionally biased region" description="Basic and acidic residues" evidence="1">
    <location>
        <begin position="52"/>
        <end position="71"/>
    </location>
</feature>
<dbReference type="Proteomes" id="UP001352852">
    <property type="component" value="Unassembled WGS sequence"/>
</dbReference>
<evidence type="ECO:0000313" key="3">
    <source>
        <dbReference type="Proteomes" id="UP001352852"/>
    </source>
</evidence>
<feature type="compositionally biased region" description="Low complexity" evidence="1">
    <location>
        <begin position="24"/>
        <end position="36"/>
    </location>
</feature>
<evidence type="ECO:0000256" key="1">
    <source>
        <dbReference type="SAM" id="MobiDB-lite"/>
    </source>
</evidence>
<evidence type="ECO:0000313" key="2">
    <source>
        <dbReference type="EMBL" id="MED6287320.1"/>
    </source>
</evidence>
<comment type="caution">
    <text evidence="2">The sequence shown here is derived from an EMBL/GenBank/DDBJ whole genome shotgun (WGS) entry which is preliminary data.</text>
</comment>
<reference evidence="2 3" key="1">
    <citation type="submission" date="2021-06" db="EMBL/GenBank/DDBJ databases">
        <authorList>
            <person name="Palmer J.M."/>
        </authorList>
    </citation>
    <scope>NUCLEOTIDE SEQUENCE [LARGE SCALE GENOMIC DNA]</scope>
    <source>
        <strain evidence="2 3">CL_MEX2019</strain>
        <tissue evidence="2">Muscle</tissue>
    </source>
</reference>
<feature type="region of interest" description="Disordered" evidence="1">
    <location>
        <begin position="1"/>
        <end position="106"/>
    </location>
</feature>
<protein>
    <submittedName>
        <fullName evidence="2">Uncharacterized protein</fullName>
    </submittedName>
</protein>
<name>A0ABU7EKI3_9TELE</name>
<keyword evidence="3" id="KW-1185">Reference proteome</keyword>
<organism evidence="2 3">
    <name type="scientific">Characodon lateralis</name>
    <dbReference type="NCBI Taxonomy" id="208331"/>
    <lineage>
        <taxon>Eukaryota</taxon>
        <taxon>Metazoa</taxon>
        <taxon>Chordata</taxon>
        <taxon>Craniata</taxon>
        <taxon>Vertebrata</taxon>
        <taxon>Euteleostomi</taxon>
        <taxon>Actinopterygii</taxon>
        <taxon>Neopterygii</taxon>
        <taxon>Teleostei</taxon>
        <taxon>Neoteleostei</taxon>
        <taxon>Acanthomorphata</taxon>
        <taxon>Ovalentaria</taxon>
        <taxon>Atherinomorphae</taxon>
        <taxon>Cyprinodontiformes</taxon>
        <taxon>Goodeidae</taxon>
        <taxon>Characodon</taxon>
    </lineage>
</organism>
<dbReference type="EMBL" id="JAHUTJ010058553">
    <property type="protein sequence ID" value="MED6287320.1"/>
    <property type="molecule type" value="Genomic_DNA"/>
</dbReference>
<proteinExistence type="predicted"/>
<gene>
    <name evidence="2" type="ORF">CHARACLAT_015212</name>
</gene>
<sequence length="106" mass="11914">MTPFVLLGTPRKKNSKTPAHGAFRLSARLRASQLRRSAGDSSQAKRNIQLWKAREGKRARGEVGRAADNRRKSGSSYPPNTKRRSKQIDRRFNTPRLNRGAESVNA</sequence>
<accession>A0ABU7EKI3</accession>